<dbReference type="InterPro" id="IPR053174">
    <property type="entry name" value="LpxI"/>
</dbReference>
<dbReference type="RefSeq" id="WP_108641435.1">
    <property type="nucleotide sequence ID" value="NZ_QCYG01000007.1"/>
</dbReference>
<dbReference type="EMBL" id="QCYG01000007">
    <property type="protein sequence ID" value="PVA06067.1"/>
    <property type="molecule type" value="Genomic_DNA"/>
</dbReference>
<feature type="domain" description="LpxI C-terminal" evidence="1">
    <location>
        <begin position="136"/>
        <end position="256"/>
    </location>
</feature>
<organism evidence="3 4">
    <name type="scientific">Thalassorhabdomicrobium marinisediminis</name>
    <dbReference type="NCBI Taxonomy" id="2170577"/>
    <lineage>
        <taxon>Bacteria</taxon>
        <taxon>Pseudomonadati</taxon>
        <taxon>Pseudomonadota</taxon>
        <taxon>Alphaproteobacteria</taxon>
        <taxon>Rhodobacterales</taxon>
        <taxon>Paracoccaceae</taxon>
        <taxon>Thalassorhabdomicrobium</taxon>
    </lineage>
</organism>
<dbReference type="InterPro" id="IPR043167">
    <property type="entry name" value="LpxI_C_sf"/>
</dbReference>
<evidence type="ECO:0000259" key="2">
    <source>
        <dbReference type="Pfam" id="PF17930"/>
    </source>
</evidence>
<dbReference type="Pfam" id="PF17930">
    <property type="entry name" value="LpxI_N"/>
    <property type="match status" value="1"/>
</dbReference>
<name>A0A2T7FV78_9RHOB</name>
<dbReference type="Gene3D" id="3.40.50.20">
    <property type="match status" value="1"/>
</dbReference>
<accession>A0A2T7FV78</accession>
<feature type="domain" description="LpxI N-terminal" evidence="2">
    <location>
        <begin position="3"/>
        <end position="125"/>
    </location>
</feature>
<dbReference type="PANTHER" id="PTHR39962:SF1">
    <property type="entry name" value="LPXI FAMILY PROTEIN"/>
    <property type="match status" value="1"/>
</dbReference>
<dbReference type="Proteomes" id="UP000244817">
    <property type="component" value="Unassembled WGS sequence"/>
</dbReference>
<reference evidence="3 4" key="1">
    <citation type="submission" date="2018-04" db="EMBL/GenBank/DDBJ databases">
        <title>Pelagivirga bohaiensis gen. nov., sp. nov., a bacterium isolated from the Bohai Sea.</title>
        <authorList>
            <person name="Ji X."/>
        </authorList>
    </citation>
    <scope>NUCLEOTIDE SEQUENCE [LARGE SCALE GENOMIC DNA]</scope>
    <source>
        <strain evidence="3 4">BH-SD16</strain>
    </source>
</reference>
<sequence length="263" mass="27289">MTLALIAGTGDLPPALIEALDARPLVCALEGFEPAVTPDLRFRLEHLGSLLATLKDRGVRTVCMAGAVRRPAIDPAAIDAQTAPLVPTILSALRAGDDGALRAVISIFEGAGFAVRPAHKIAPDLLPPAGVSVGHVPEAVRADVRLGDTALRAMGQADLGQACVIRGGAVLAREQDAGTDALLEGLTPGTARGGFLFKGPKPDQDRRADLPVIGPRTVLGADAAGLCGIVIEAEGVMVLHRAEVEREMAARGLFLWVRERPAP</sequence>
<evidence type="ECO:0000259" key="1">
    <source>
        <dbReference type="Pfam" id="PF06230"/>
    </source>
</evidence>
<comment type="caution">
    <text evidence="3">The sequence shown here is derived from an EMBL/GenBank/DDBJ whole genome shotgun (WGS) entry which is preliminary data.</text>
</comment>
<protein>
    <submittedName>
        <fullName evidence="3">DUF1009 domain-containing protein</fullName>
    </submittedName>
</protein>
<dbReference type="InterPro" id="IPR010415">
    <property type="entry name" value="LpxI_C"/>
</dbReference>
<dbReference type="OrthoDB" id="9789836at2"/>
<dbReference type="Gene3D" id="3.40.140.80">
    <property type="match status" value="1"/>
</dbReference>
<dbReference type="InterPro" id="IPR041255">
    <property type="entry name" value="LpxI_N"/>
</dbReference>
<proteinExistence type="predicted"/>
<keyword evidence="4" id="KW-1185">Reference proteome</keyword>
<dbReference type="AlphaFoldDB" id="A0A2T7FV78"/>
<dbReference type="Pfam" id="PF06230">
    <property type="entry name" value="LpxI_C"/>
    <property type="match status" value="1"/>
</dbReference>
<gene>
    <name evidence="3" type="ORF">DC363_12175</name>
</gene>
<evidence type="ECO:0000313" key="4">
    <source>
        <dbReference type="Proteomes" id="UP000244817"/>
    </source>
</evidence>
<evidence type="ECO:0000313" key="3">
    <source>
        <dbReference type="EMBL" id="PVA06067.1"/>
    </source>
</evidence>
<dbReference type="PANTHER" id="PTHR39962">
    <property type="entry name" value="BLL4848 PROTEIN"/>
    <property type="match status" value="1"/>
</dbReference>